<dbReference type="SUPFAM" id="SSF52058">
    <property type="entry name" value="L domain-like"/>
    <property type="match status" value="1"/>
</dbReference>
<evidence type="ECO:0000256" key="6">
    <source>
        <dbReference type="ARBA" id="ARBA00022729"/>
    </source>
</evidence>
<evidence type="ECO:0000256" key="9">
    <source>
        <dbReference type="ARBA" id="ARBA00023065"/>
    </source>
</evidence>
<evidence type="ECO:0000256" key="13">
    <source>
        <dbReference type="SAM" id="SignalP"/>
    </source>
</evidence>
<keyword evidence="15" id="KW-1185">Reference proteome</keyword>
<dbReference type="STRING" id="37003.ENSKMAP00000010051"/>
<keyword evidence="8" id="KW-1133">Transmembrane helix</keyword>
<evidence type="ECO:0000313" key="14">
    <source>
        <dbReference type="Ensembl" id="ENSKMAP00000010051.1"/>
    </source>
</evidence>
<sequence length="293" mass="32938">MGRFSSHFILKLFCLLLPINPSLSYSLKNCTVQYQENLSAEVSLDCESRGLVTVPDDLPRDAVSVDLGGNQIEKLNKDDFFHMLKLRTLVLNSNLISHVDDGSFINLVLLKTLDMKINSLTNLTSNIFQGLSNLILLDLSVNKIKFIHSSAFQFLTSLETLQLDTNHLHEIADIQPILQLPKIKRLSLEVLDMIHNSIKTFTPDGIEGLKSMKQLNVEFILGKANIKTLHGLKNLKSVNSSKTLESQFILNVLQNLKSLTIYFKFTQESDINKDSFNIFGAKIIFTNTKPGDS</sequence>
<dbReference type="InterPro" id="IPR032675">
    <property type="entry name" value="LRR_dom_sf"/>
</dbReference>
<evidence type="ECO:0000256" key="3">
    <source>
        <dbReference type="ARBA" id="ARBA00022475"/>
    </source>
</evidence>
<dbReference type="SMART" id="SM00369">
    <property type="entry name" value="LRR_TYP"/>
    <property type="match status" value="4"/>
</dbReference>
<dbReference type="Gene3D" id="3.80.10.10">
    <property type="entry name" value="Ribonuclease Inhibitor"/>
    <property type="match status" value="1"/>
</dbReference>
<comment type="subcellular location">
    <subcellularLocation>
        <location evidence="1">Cell membrane</location>
        <topology evidence="1">Single-pass membrane protein</topology>
    </subcellularLocation>
</comment>
<feature type="chain" id="PRO_5018677467" evidence="13">
    <location>
        <begin position="25"/>
        <end position="293"/>
    </location>
</feature>
<dbReference type="AlphaFoldDB" id="A0A3Q3A189"/>
<organism evidence="14 15">
    <name type="scientific">Kryptolebias marmoratus</name>
    <name type="common">Mangrove killifish</name>
    <name type="synonym">Rivulus marmoratus</name>
    <dbReference type="NCBI Taxonomy" id="37003"/>
    <lineage>
        <taxon>Eukaryota</taxon>
        <taxon>Metazoa</taxon>
        <taxon>Chordata</taxon>
        <taxon>Craniata</taxon>
        <taxon>Vertebrata</taxon>
        <taxon>Euteleostomi</taxon>
        <taxon>Actinopterygii</taxon>
        <taxon>Neopterygii</taxon>
        <taxon>Teleostei</taxon>
        <taxon>Neoteleostei</taxon>
        <taxon>Acanthomorphata</taxon>
        <taxon>Ovalentaria</taxon>
        <taxon>Atherinomorphae</taxon>
        <taxon>Cyprinodontiformes</taxon>
        <taxon>Rivulidae</taxon>
        <taxon>Kryptolebias</taxon>
    </lineage>
</organism>
<evidence type="ECO:0000256" key="1">
    <source>
        <dbReference type="ARBA" id="ARBA00004162"/>
    </source>
</evidence>
<dbReference type="GeneTree" id="ENSGT00940000165601"/>
<dbReference type="Proteomes" id="UP000264800">
    <property type="component" value="Unplaced"/>
</dbReference>
<keyword evidence="7" id="KW-0677">Repeat</keyword>
<name>A0A3Q3A189_KRYMA</name>
<keyword evidence="3" id="KW-1003">Cell membrane</keyword>
<evidence type="ECO:0000256" key="12">
    <source>
        <dbReference type="ARBA" id="ARBA00023303"/>
    </source>
</evidence>
<accession>A0A3Q3A189</accession>
<dbReference type="Pfam" id="PF13855">
    <property type="entry name" value="LRR_8"/>
    <property type="match status" value="1"/>
</dbReference>
<evidence type="ECO:0000313" key="15">
    <source>
        <dbReference type="Proteomes" id="UP000264800"/>
    </source>
</evidence>
<evidence type="ECO:0000256" key="5">
    <source>
        <dbReference type="ARBA" id="ARBA00022692"/>
    </source>
</evidence>
<keyword evidence="6 13" id="KW-0732">Signal</keyword>
<feature type="signal peptide" evidence="13">
    <location>
        <begin position="1"/>
        <end position="24"/>
    </location>
</feature>
<dbReference type="PANTHER" id="PTHR46473:SF10">
    <property type="entry name" value="LD45603P-RELATED"/>
    <property type="match status" value="1"/>
</dbReference>
<dbReference type="Ensembl" id="ENSKMAT00000010214.1">
    <property type="protein sequence ID" value="ENSKMAP00000010051.1"/>
    <property type="gene ID" value="ENSKMAG00000007556.1"/>
</dbReference>
<evidence type="ECO:0000256" key="7">
    <source>
        <dbReference type="ARBA" id="ARBA00022737"/>
    </source>
</evidence>
<dbReference type="InterPro" id="IPR001611">
    <property type="entry name" value="Leu-rich_rpt"/>
</dbReference>
<dbReference type="InterPro" id="IPR003591">
    <property type="entry name" value="Leu-rich_rpt_typical-subtyp"/>
</dbReference>
<proteinExistence type="predicted"/>
<keyword evidence="12" id="KW-0407">Ion channel</keyword>
<dbReference type="GO" id="GO:0005886">
    <property type="term" value="C:plasma membrane"/>
    <property type="evidence" value="ECO:0007669"/>
    <property type="project" value="UniProtKB-SubCell"/>
</dbReference>
<reference evidence="14" key="1">
    <citation type="submission" date="2025-08" db="UniProtKB">
        <authorList>
            <consortium name="Ensembl"/>
        </authorList>
    </citation>
    <scope>IDENTIFICATION</scope>
</reference>
<evidence type="ECO:0000256" key="4">
    <source>
        <dbReference type="ARBA" id="ARBA00022614"/>
    </source>
</evidence>
<dbReference type="GO" id="GO:0034220">
    <property type="term" value="P:monoatomic ion transmembrane transport"/>
    <property type="evidence" value="ECO:0007669"/>
    <property type="project" value="UniProtKB-KW"/>
</dbReference>
<protein>
    <submittedName>
        <fullName evidence="14">Toll-like receptor 13</fullName>
    </submittedName>
</protein>
<evidence type="ECO:0000256" key="2">
    <source>
        <dbReference type="ARBA" id="ARBA00022448"/>
    </source>
</evidence>
<evidence type="ECO:0000256" key="10">
    <source>
        <dbReference type="ARBA" id="ARBA00023136"/>
    </source>
</evidence>
<dbReference type="Pfam" id="PF00560">
    <property type="entry name" value="LRR_1"/>
    <property type="match status" value="1"/>
</dbReference>
<keyword evidence="4" id="KW-0433">Leucine-rich repeat</keyword>
<reference evidence="14" key="2">
    <citation type="submission" date="2025-09" db="UniProtKB">
        <authorList>
            <consortium name="Ensembl"/>
        </authorList>
    </citation>
    <scope>IDENTIFICATION</scope>
</reference>
<dbReference type="OMA" id="HELHYID"/>
<keyword evidence="11" id="KW-1015">Disulfide bond</keyword>
<evidence type="ECO:0000256" key="8">
    <source>
        <dbReference type="ARBA" id="ARBA00022989"/>
    </source>
</evidence>
<dbReference type="InterPro" id="IPR051432">
    <property type="entry name" value="KCNMA1_auxiliary"/>
</dbReference>
<evidence type="ECO:0000256" key="11">
    <source>
        <dbReference type="ARBA" id="ARBA00023157"/>
    </source>
</evidence>
<keyword evidence="10" id="KW-0472">Membrane</keyword>
<dbReference type="PANTHER" id="PTHR46473">
    <property type="entry name" value="GH08155P"/>
    <property type="match status" value="1"/>
</dbReference>
<keyword evidence="9" id="KW-0406">Ion transport</keyword>
<keyword evidence="5" id="KW-0812">Transmembrane</keyword>
<keyword evidence="2" id="KW-0813">Transport</keyword>